<feature type="transmembrane region" description="Helical" evidence="1">
    <location>
        <begin position="79"/>
        <end position="104"/>
    </location>
</feature>
<feature type="transmembrane region" description="Helical" evidence="1">
    <location>
        <begin position="110"/>
        <end position="135"/>
    </location>
</feature>
<dbReference type="EMBL" id="DVOH01000037">
    <property type="protein sequence ID" value="HIV00424.1"/>
    <property type="molecule type" value="Genomic_DNA"/>
</dbReference>
<keyword evidence="1" id="KW-0812">Transmembrane</keyword>
<gene>
    <name evidence="2" type="ORF">IAB14_04865</name>
</gene>
<evidence type="ECO:0000313" key="3">
    <source>
        <dbReference type="Proteomes" id="UP000886891"/>
    </source>
</evidence>
<evidence type="ECO:0000256" key="1">
    <source>
        <dbReference type="SAM" id="Phobius"/>
    </source>
</evidence>
<dbReference type="Gene3D" id="1.10.1760.20">
    <property type="match status" value="1"/>
</dbReference>
<dbReference type="Proteomes" id="UP000886891">
    <property type="component" value="Unassembled WGS sequence"/>
</dbReference>
<dbReference type="InterPro" id="IPR024529">
    <property type="entry name" value="ECF_trnsprt_substrate-spec"/>
</dbReference>
<evidence type="ECO:0000313" key="2">
    <source>
        <dbReference type="EMBL" id="HIV00424.1"/>
    </source>
</evidence>
<dbReference type="PANTHER" id="PTHR10285">
    <property type="entry name" value="URIDINE KINASE"/>
    <property type="match status" value="1"/>
</dbReference>
<reference evidence="2" key="2">
    <citation type="journal article" date="2021" name="PeerJ">
        <title>Extensive microbial diversity within the chicken gut microbiome revealed by metagenomics and culture.</title>
        <authorList>
            <person name="Gilroy R."/>
            <person name="Ravi A."/>
            <person name="Getino M."/>
            <person name="Pursley I."/>
            <person name="Horton D.L."/>
            <person name="Alikhan N.F."/>
            <person name="Baker D."/>
            <person name="Gharbi K."/>
            <person name="Hall N."/>
            <person name="Watson M."/>
            <person name="Adriaenssens E.M."/>
            <person name="Foster-Nyarko E."/>
            <person name="Jarju S."/>
            <person name="Secka A."/>
            <person name="Antonio M."/>
            <person name="Oren A."/>
            <person name="Chaudhuri R.R."/>
            <person name="La Ragione R."/>
            <person name="Hildebrand F."/>
            <person name="Pallen M.J."/>
        </authorList>
    </citation>
    <scope>NUCLEOTIDE SEQUENCE</scope>
    <source>
        <strain evidence="2">23406</strain>
    </source>
</reference>
<name>A0A9D1ND08_9FIRM</name>
<dbReference type="AlphaFoldDB" id="A0A9D1ND08"/>
<keyword evidence="1" id="KW-0472">Membrane</keyword>
<reference evidence="2" key="1">
    <citation type="submission" date="2020-10" db="EMBL/GenBank/DDBJ databases">
        <authorList>
            <person name="Gilroy R."/>
        </authorList>
    </citation>
    <scope>NUCLEOTIDE SEQUENCE</scope>
    <source>
        <strain evidence="2">23406</strain>
    </source>
</reference>
<protein>
    <submittedName>
        <fullName evidence="2">ECF transporter S component</fullName>
    </submittedName>
</protein>
<dbReference type="GO" id="GO:0022857">
    <property type="term" value="F:transmembrane transporter activity"/>
    <property type="evidence" value="ECO:0007669"/>
    <property type="project" value="InterPro"/>
</dbReference>
<feature type="transmembrane region" description="Helical" evidence="1">
    <location>
        <begin position="42"/>
        <end position="67"/>
    </location>
</feature>
<dbReference type="Pfam" id="PF12822">
    <property type="entry name" value="ECF_trnsprt"/>
    <property type="match status" value="1"/>
</dbReference>
<sequence length="382" mass="42914">MKRSRKMLFPTKNLTLSAVFVALGLVLPFLTGQIPTVGNMLLPMHLPVLLCGFVCGWQYGLVVGLITPILRSAAFGMPVMLPTALAMAFELAAYGAMTGLFYRILPKRHYFVPVALILAMLVGRGIWGLAAWGFFTLAKQPFSLEIFLAGAFINAFPGMLIQLILVPVIVASLQRARLIPSEYYLTPSIYKRYAALFDYVDAAVKESDRTVIAIDGMSAAGKTSLANILAAQYNANVIRMDDFFLPVDEREEDGIHRIGGNIDLERLKETLDSIDRPYSYIPYSCKLNRMLQERIVTPRPLTIVEGTYSMLPELLDRYDLKVFLKVKRDLQGFRIVLRNGINAKAFFGLWLPKEREYFTVNNPEAEADMVFPVRRKQPKSAE</sequence>
<keyword evidence="1" id="KW-1133">Transmembrane helix</keyword>
<accession>A0A9D1ND08</accession>
<proteinExistence type="predicted"/>
<dbReference type="SUPFAM" id="SSF52540">
    <property type="entry name" value="P-loop containing nucleoside triphosphate hydrolases"/>
    <property type="match status" value="1"/>
</dbReference>
<comment type="caution">
    <text evidence="2">The sequence shown here is derived from an EMBL/GenBank/DDBJ whole genome shotgun (WGS) entry which is preliminary data.</text>
</comment>
<organism evidence="2 3">
    <name type="scientific">Candidatus Stercoripulliclostridium merdipullorum</name>
    <dbReference type="NCBI Taxonomy" id="2840952"/>
    <lineage>
        <taxon>Bacteria</taxon>
        <taxon>Bacillati</taxon>
        <taxon>Bacillota</taxon>
        <taxon>Clostridia</taxon>
        <taxon>Eubacteriales</taxon>
        <taxon>Candidatus Stercoripulliclostridium</taxon>
    </lineage>
</organism>
<dbReference type="InterPro" id="IPR027417">
    <property type="entry name" value="P-loop_NTPase"/>
</dbReference>
<feature type="transmembrane region" description="Helical" evidence="1">
    <location>
        <begin position="147"/>
        <end position="170"/>
    </location>
</feature>
<dbReference type="Gene3D" id="3.40.50.300">
    <property type="entry name" value="P-loop containing nucleotide triphosphate hydrolases"/>
    <property type="match status" value="1"/>
</dbReference>